<accession>T1GI86</accession>
<sequence length="115" mass="12865">MSVINVISKYIPISQPGYWQFLMDFGYVGNMTFEFCNNSCQAIADTGTSLIVGPQDDVNLIFKAIGANAQGFFCILVYNSLNLKCLPLIIFLLSMFLILIIIEMLAKQNLKNDNI</sequence>
<dbReference type="InterPro" id="IPR021109">
    <property type="entry name" value="Peptidase_aspartic_dom_sf"/>
</dbReference>
<dbReference type="EnsemblMetazoa" id="MESCA003155-RA">
    <property type="protein sequence ID" value="MESCA003155-PA"/>
    <property type="gene ID" value="MESCA003155"/>
</dbReference>
<dbReference type="PANTHER" id="PTHR47966:SF51">
    <property type="entry name" value="BETA-SITE APP-CLEAVING ENZYME, ISOFORM A-RELATED"/>
    <property type="match status" value="1"/>
</dbReference>
<protein>
    <recommendedName>
        <fullName evidence="3">Peptidase A1 domain-containing protein</fullName>
    </recommendedName>
</protein>
<dbReference type="InterPro" id="IPR033121">
    <property type="entry name" value="PEPTIDASE_A1"/>
</dbReference>
<dbReference type="EMBL" id="CAQQ02075422">
    <property type="status" value="NOT_ANNOTATED_CDS"/>
    <property type="molecule type" value="Genomic_DNA"/>
</dbReference>
<dbReference type="EMBL" id="CAQQ02075420">
    <property type="status" value="NOT_ANNOTATED_CDS"/>
    <property type="molecule type" value="Genomic_DNA"/>
</dbReference>
<dbReference type="InterPro" id="IPR001969">
    <property type="entry name" value="Aspartic_peptidase_AS"/>
</dbReference>
<keyword evidence="2" id="KW-0472">Membrane</keyword>
<feature type="domain" description="Peptidase A1" evidence="3">
    <location>
        <begin position="9"/>
        <end position="72"/>
    </location>
</feature>
<dbReference type="Proteomes" id="UP000015102">
    <property type="component" value="Unassembled WGS sequence"/>
</dbReference>
<keyword evidence="2" id="KW-1133">Transmembrane helix</keyword>
<dbReference type="SUPFAM" id="SSF50630">
    <property type="entry name" value="Acid proteases"/>
    <property type="match status" value="1"/>
</dbReference>
<reference evidence="4" key="2">
    <citation type="submission" date="2015-06" db="UniProtKB">
        <authorList>
            <consortium name="EnsemblMetazoa"/>
        </authorList>
    </citation>
    <scope>IDENTIFICATION</scope>
</reference>
<dbReference type="Pfam" id="PF00026">
    <property type="entry name" value="Asp"/>
    <property type="match status" value="1"/>
</dbReference>
<proteinExistence type="inferred from homology"/>
<dbReference type="PROSITE" id="PS00141">
    <property type="entry name" value="ASP_PROTEASE"/>
    <property type="match status" value="1"/>
</dbReference>
<organism evidence="4 5">
    <name type="scientific">Megaselia scalaris</name>
    <name type="common">Humpbacked fly</name>
    <name type="synonym">Phora scalaris</name>
    <dbReference type="NCBI Taxonomy" id="36166"/>
    <lineage>
        <taxon>Eukaryota</taxon>
        <taxon>Metazoa</taxon>
        <taxon>Ecdysozoa</taxon>
        <taxon>Arthropoda</taxon>
        <taxon>Hexapoda</taxon>
        <taxon>Insecta</taxon>
        <taxon>Pterygota</taxon>
        <taxon>Neoptera</taxon>
        <taxon>Endopterygota</taxon>
        <taxon>Diptera</taxon>
        <taxon>Brachycera</taxon>
        <taxon>Muscomorpha</taxon>
        <taxon>Platypezoidea</taxon>
        <taxon>Phoridae</taxon>
        <taxon>Megaseliini</taxon>
        <taxon>Megaselia</taxon>
    </lineage>
</organism>
<feature type="transmembrane region" description="Helical" evidence="2">
    <location>
        <begin position="86"/>
        <end position="106"/>
    </location>
</feature>
<comment type="similarity">
    <text evidence="1">Belongs to the peptidase A1 family.</text>
</comment>
<evidence type="ECO:0000256" key="2">
    <source>
        <dbReference type="SAM" id="Phobius"/>
    </source>
</evidence>
<dbReference type="STRING" id="36166.T1GI86"/>
<keyword evidence="2" id="KW-0812">Transmembrane</keyword>
<dbReference type="GO" id="GO:0004190">
    <property type="term" value="F:aspartic-type endopeptidase activity"/>
    <property type="evidence" value="ECO:0007669"/>
    <property type="project" value="InterPro"/>
</dbReference>
<dbReference type="AlphaFoldDB" id="T1GI86"/>
<dbReference type="GO" id="GO:0006508">
    <property type="term" value="P:proteolysis"/>
    <property type="evidence" value="ECO:0007669"/>
    <property type="project" value="InterPro"/>
</dbReference>
<evidence type="ECO:0000259" key="3">
    <source>
        <dbReference type="Pfam" id="PF00026"/>
    </source>
</evidence>
<name>T1GI86_MEGSC</name>
<dbReference type="EMBL" id="CAQQ02075421">
    <property type="status" value="NOT_ANNOTATED_CDS"/>
    <property type="molecule type" value="Genomic_DNA"/>
</dbReference>
<dbReference type="Gene3D" id="2.40.70.10">
    <property type="entry name" value="Acid Proteases"/>
    <property type="match status" value="1"/>
</dbReference>
<dbReference type="InterPro" id="IPR001461">
    <property type="entry name" value="Aspartic_peptidase_A1"/>
</dbReference>
<evidence type="ECO:0000313" key="4">
    <source>
        <dbReference type="EnsemblMetazoa" id="MESCA003155-PA"/>
    </source>
</evidence>
<dbReference type="PANTHER" id="PTHR47966">
    <property type="entry name" value="BETA-SITE APP-CLEAVING ENZYME, ISOFORM A-RELATED"/>
    <property type="match status" value="1"/>
</dbReference>
<evidence type="ECO:0000313" key="5">
    <source>
        <dbReference type="Proteomes" id="UP000015102"/>
    </source>
</evidence>
<reference evidence="5" key="1">
    <citation type="submission" date="2013-02" db="EMBL/GenBank/DDBJ databases">
        <authorList>
            <person name="Hughes D."/>
        </authorList>
    </citation>
    <scope>NUCLEOTIDE SEQUENCE</scope>
    <source>
        <strain>Durham</strain>
        <strain evidence="5">NC isolate 2 -- Noor lab</strain>
    </source>
</reference>
<keyword evidence="5" id="KW-1185">Reference proteome</keyword>
<dbReference type="HOGENOM" id="CLU_2111634_0_0_1"/>
<evidence type="ECO:0000256" key="1">
    <source>
        <dbReference type="ARBA" id="ARBA00007447"/>
    </source>
</evidence>